<proteinExistence type="predicted"/>
<organism evidence="2 3">
    <name type="scientific">Mucuna pruriens</name>
    <name type="common">Velvet bean</name>
    <name type="synonym">Dolichos pruriens</name>
    <dbReference type="NCBI Taxonomy" id="157652"/>
    <lineage>
        <taxon>Eukaryota</taxon>
        <taxon>Viridiplantae</taxon>
        <taxon>Streptophyta</taxon>
        <taxon>Embryophyta</taxon>
        <taxon>Tracheophyta</taxon>
        <taxon>Spermatophyta</taxon>
        <taxon>Magnoliopsida</taxon>
        <taxon>eudicotyledons</taxon>
        <taxon>Gunneridae</taxon>
        <taxon>Pentapetalae</taxon>
        <taxon>rosids</taxon>
        <taxon>fabids</taxon>
        <taxon>Fabales</taxon>
        <taxon>Fabaceae</taxon>
        <taxon>Papilionoideae</taxon>
        <taxon>50 kb inversion clade</taxon>
        <taxon>NPAAA clade</taxon>
        <taxon>indigoferoid/millettioid clade</taxon>
        <taxon>Phaseoleae</taxon>
        <taxon>Mucuna</taxon>
    </lineage>
</organism>
<dbReference type="EMBL" id="QJKJ01012977">
    <property type="protein sequence ID" value="RDX67480.1"/>
    <property type="molecule type" value="Genomic_DNA"/>
</dbReference>
<feature type="domain" description="Retrotransposon gag" evidence="1">
    <location>
        <begin position="57"/>
        <end position="138"/>
    </location>
</feature>
<gene>
    <name evidence="2" type="ORF">CR513_53638</name>
</gene>
<name>A0A371EN49_MUCPR</name>
<sequence>MVVEEVSLDNMANNDRTLKKLATPGKDPHKHLKEFYIVCSTMRPHGIPKDYIKMKAFPYSLDRAAKDWLYLQSVLFNTWGDMKRIFLEKFFPTSKTTSIRNEICGIRQHSSETLYEYQERFNKLCATCPQHQDLQTQIGQLITIVNQLQSKGSR</sequence>
<evidence type="ECO:0000259" key="1">
    <source>
        <dbReference type="Pfam" id="PF03732"/>
    </source>
</evidence>
<reference evidence="2" key="1">
    <citation type="submission" date="2018-05" db="EMBL/GenBank/DDBJ databases">
        <title>Draft genome of Mucuna pruriens seed.</title>
        <authorList>
            <person name="Nnadi N.E."/>
            <person name="Vos R."/>
            <person name="Hasami M.H."/>
            <person name="Devisetty U.K."/>
            <person name="Aguiy J.C."/>
        </authorList>
    </citation>
    <scope>NUCLEOTIDE SEQUENCE [LARGE SCALE GENOMIC DNA]</scope>
    <source>
        <strain evidence="2">JCA_2017</strain>
    </source>
</reference>
<keyword evidence="3" id="KW-1185">Reference proteome</keyword>
<dbReference type="Proteomes" id="UP000257109">
    <property type="component" value="Unassembled WGS sequence"/>
</dbReference>
<evidence type="ECO:0000313" key="3">
    <source>
        <dbReference type="Proteomes" id="UP000257109"/>
    </source>
</evidence>
<feature type="non-terminal residue" evidence="2">
    <location>
        <position position="1"/>
    </location>
</feature>
<evidence type="ECO:0000313" key="2">
    <source>
        <dbReference type="EMBL" id="RDX67480.1"/>
    </source>
</evidence>
<accession>A0A371EN49</accession>
<protein>
    <recommendedName>
        <fullName evidence="1">Retrotransposon gag domain-containing protein</fullName>
    </recommendedName>
</protein>
<comment type="caution">
    <text evidence="2">The sequence shown here is derived from an EMBL/GenBank/DDBJ whole genome shotgun (WGS) entry which is preliminary data.</text>
</comment>
<dbReference type="AlphaFoldDB" id="A0A371EN49"/>
<dbReference type="PANTHER" id="PTHR33223">
    <property type="entry name" value="CCHC-TYPE DOMAIN-CONTAINING PROTEIN"/>
    <property type="match status" value="1"/>
</dbReference>
<dbReference type="Pfam" id="PF03732">
    <property type="entry name" value="Retrotrans_gag"/>
    <property type="match status" value="1"/>
</dbReference>
<dbReference type="OrthoDB" id="1106951at2759"/>
<dbReference type="PANTHER" id="PTHR33223:SF3">
    <property type="match status" value="1"/>
</dbReference>
<dbReference type="InterPro" id="IPR005162">
    <property type="entry name" value="Retrotrans_gag_dom"/>
</dbReference>